<keyword evidence="2" id="KW-1185">Reference proteome</keyword>
<dbReference type="AlphaFoldDB" id="C3XEW3"/>
<gene>
    <name evidence="1" type="ORF">HRAG_00609</name>
</gene>
<comment type="caution">
    <text evidence="1">The sequence shown here is derived from an EMBL/GenBank/DDBJ whole genome shotgun (WGS) entry which is preliminary data.</text>
</comment>
<dbReference type="InterPro" id="IPR018573">
    <property type="entry name" value="Restrct_endonuc_II_AlwI"/>
</dbReference>
<name>C3XEW3_9HELI</name>
<reference evidence="1 2" key="1">
    <citation type="journal article" date="2014" name="Genome Announc.">
        <title>Draft genome sequences of six enterohepatic helicobacter species isolated from humans and one from rhesus macaques.</title>
        <authorList>
            <person name="Shen Z."/>
            <person name="Sheh A."/>
            <person name="Young S.K."/>
            <person name="Abouelliel A."/>
            <person name="Ward D.V."/>
            <person name="Earl A.M."/>
            <person name="Fox J.G."/>
        </authorList>
    </citation>
    <scope>NUCLEOTIDE SEQUENCE [LARGE SCALE GENOMIC DNA]</scope>
    <source>
        <strain evidence="1 2">ATCC 43879</strain>
    </source>
</reference>
<evidence type="ECO:0000313" key="1">
    <source>
        <dbReference type="EMBL" id="EEO23552.1"/>
    </source>
</evidence>
<dbReference type="Pfam" id="PF09491">
    <property type="entry name" value="RE_AlwI"/>
    <property type="match status" value="1"/>
</dbReference>
<dbReference type="EMBL" id="ACDN02000002">
    <property type="protein sequence ID" value="EEO23552.1"/>
    <property type="molecule type" value="Genomic_DNA"/>
</dbReference>
<dbReference type="Gene3D" id="3.40.91.50">
    <property type="match status" value="1"/>
</dbReference>
<organism evidence="1 2">
    <name type="scientific">Helicobacter bilis ATCC 43879</name>
    <dbReference type="NCBI Taxonomy" id="613026"/>
    <lineage>
        <taxon>Bacteria</taxon>
        <taxon>Pseudomonadati</taxon>
        <taxon>Campylobacterota</taxon>
        <taxon>Epsilonproteobacteria</taxon>
        <taxon>Campylobacterales</taxon>
        <taxon>Helicobacteraceae</taxon>
        <taxon>Helicobacter</taxon>
    </lineage>
</organism>
<evidence type="ECO:0008006" key="3">
    <source>
        <dbReference type="Google" id="ProtNLM"/>
    </source>
</evidence>
<dbReference type="Proteomes" id="UP000005085">
    <property type="component" value="Unassembled WGS sequence"/>
</dbReference>
<evidence type="ECO:0000313" key="2">
    <source>
        <dbReference type="Proteomes" id="UP000005085"/>
    </source>
</evidence>
<dbReference type="HOGENOM" id="CLU_048720_0_0_7"/>
<proteinExistence type="predicted"/>
<accession>C3XEW3</accession>
<sequence length="262" mass="30628">MLPHPKDRKYHEKCLKPLEISNTKHFKFSQVCKESIDEYIRKMRITGIISLRGNGRFIDFNTFEISKIDYVLKHYSHYKKFDDKKAYFAYMGEIDSHTLELKEQIDTNKESLKQKMLESFAAQYSKEQIYHELSVLTSKNKTSKDEILRFIPEPVRFEFLTAIALKQHFGDLEVMPNYSIDDEGLPKCFAGGNKPDIICKDKESESIIEVSLICGRGQVNNELLPITRHLKEMIESLKDSPTKLCYFAIFIAPKIYEDSKIY</sequence>
<protein>
    <recommendedName>
        <fullName evidence="3">AlwI restriction endonuclease</fullName>
    </recommendedName>
</protein>